<dbReference type="InterPro" id="IPR016156">
    <property type="entry name" value="FAD/NAD-linked_Rdtase_dimer_sf"/>
</dbReference>
<dbReference type="PANTHER" id="PTHR22912:SF160">
    <property type="entry name" value="DIHYDROLIPOYL DEHYDROGENASE"/>
    <property type="match status" value="1"/>
</dbReference>
<dbReference type="PROSITE" id="PS00076">
    <property type="entry name" value="PYRIDINE_REDOX_1"/>
    <property type="match status" value="1"/>
</dbReference>
<feature type="binding site" evidence="12">
    <location>
        <position position="212"/>
    </location>
    <ligand>
        <name>NAD(+)</name>
        <dbReference type="ChEBI" id="CHEBI:57540"/>
    </ligand>
</feature>
<evidence type="ECO:0000256" key="7">
    <source>
        <dbReference type="ARBA" id="ARBA00023027"/>
    </source>
</evidence>
<evidence type="ECO:0000256" key="1">
    <source>
        <dbReference type="ARBA" id="ARBA00007532"/>
    </source>
</evidence>
<proteinExistence type="inferred from homology"/>
<dbReference type="PIRSF" id="PIRSF000350">
    <property type="entry name" value="Mercury_reductase_MerA"/>
    <property type="match status" value="1"/>
</dbReference>
<keyword evidence="12" id="KW-0547">Nucleotide-binding</keyword>
<evidence type="ECO:0000256" key="14">
    <source>
        <dbReference type="RuleBase" id="RU003692"/>
    </source>
</evidence>
<dbReference type="GO" id="GO:0050660">
    <property type="term" value="F:flavin adenine dinucleotide binding"/>
    <property type="evidence" value="ECO:0007669"/>
    <property type="project" value="InterPro"/>
</dbReference>
<feature type="binding site" evidence="12">
    <location>
        <begin position="324"/>
        <end position="327"/>
    </location>
    <ligand>
        <name>FAD</name>
        <dbReference type="ChEBI" id="CHEBI:57692"/>
    </ligand>
</feature>
<keyword evidence="8" id="KW-1015">Disulfide bond</keyword>
<feature type="binding site" evidence="12">
    <location>
        <begin position="189"/>
        <end position="196"/>
    </location>
    <ligand>
        <name>NAD(+)</name>
        <dbReference type="ChEBI" id="CHEBI:57540"/>
    </ligand>
</feature>
<evidence type="ECO:0000256" key="11">
    <source>
        <dbReference type="PIRSR" id="PIRSR000350-2"/>
    </source>
</evidence>
<feature type="active site" description="Proton acceptor" evidence="11">
    <location>
        <position position="450"/>
    </location>
</feature>
<evidence type="ECO:0000313" key="17">
    <source>
        <dbReference type="EMBL" id="SIO64683.1"/>
    </source>
</evidence>
<keyword evidence="7 12" id="KW-0520">NAD</keyword>
<dbReference type="NCBIfam" id="TIGR01350">
    <property type="entry name" value="lipoamide_DH"/>
    <property type="match status" value="1"/>
</dbReference>
<sequence length="471" mass="49521">MSQIEHTSLLVIGGGPGGYVAAIRAGQLGIPTVLVEREQLGGTCLNIGCIPSKALIHVAEEFDKTLQYAEASPLGIRVGAPEIDIARTVAWKDGIVQKLTRGVGALLKKHGVKVVKGDARVIDGKTVEVTASGQGQNEGERVRIHCEHLLLAAGSEPTALPSMPFGGKVVSSTEALSPKTLPKRLVVVGAGYIGLELGTVYRKLGAEVTVVEAQDRILPAYDAELVRPVADALAKKGVGVLLGHKVLGLSADGEAVRVQDRDGSEKALPADQVLVAVGRRPRTQGWGLETLQLDRNGAALRVDDQCRTSMRDVWAIGDLAGEPMLAHRAMAQGEMVAEIIAGKERRFVPAAIPAVCFTDPEIVTAGMSPIEAEAADLDCVSASFPFAANGRAMTLEATDGFVRVVARRDNHLIVGWQAVGRGVSELAAAFSQSMEMGARLEDIAGTIHAHPTLGEAVQEAALRALGHALHI</sequence>
<dbReference type="OrthoDB" id="178496at2"/>
<dbReference type="GO" id="GO:0006103">
    <property type="term" value="P:2-oxoglutarate metabolic process"/>
    <property type="evidence" value="ECO:0007669"/>
    <property type="project" value="TreeGrafter"/>
</dbReference>
<dbReference type="RefSeq" id="WP_074301271.1">
    <property type="nucleotide sequence ID" value="NZ_FSRU01000002.1"/>
</dbReference>
<evidence type="ECO:0000256" key="12">
    <source>
        <dbReference type="PIRSR" id="PIRSR000350-3"/>
    </source>
</evidence>
<keyword evidence="4 14" id="KW-0285">Flavoprotein</keyword>
<dbReference type="AlphaFoldDB" id="A0A1N6L7E3"/>
<evidence type="ECO:0000259" key="16">
    <source>
        <dbReference type="Pfam" id="PF07992"/>
    </source>
</evidence>
<dbReference type="EC" id="1.8.1.4" evidence="2 14"/>
<dbReference type="Gene3D" id="3.50.50.60">
    <property type="entry name" value="FAD/NAD(P)-binding domain"/>
    <property type="match status" value="2"/>
</dbReference>
<dbReference type="InterPro" id="IPR023753">
    <property type="entry name" value="FAD/NAD-binding_dom"/>
</dbReference>
<dbReference type="PRINTS" id="PR00368">
    <property type="entry name" value="FADPNR"/>
</dbReference>
<keyword evidence="6 14" id="KW-0560">Oxidoreductase</keyword>
<dbReference type="PANTHER" id="PTHR22912">
    <property type="entry name" value="DISULFIDE OXIDOREDUCTASE"/>
    <property type="match status" value="1"/>
</dbReference>
<dbReference type="InterPro" id="IPR036188">
    <property type="entry name" value="FAD/NAD-bd_sf"/>
</dbReference>
<protein>
    <recommendedName>
        <fullName evidence="3 14">Dihydrolipoyl dehydrogenase</fullName>
        <ecNumber evidence="2 14">1.8.1.4</ecNumber>
    </recommendedName>
</protein>
<evidence type="ECO:0000256" key="10">
    <source>
        <dbReference type="ARBA" id="ARBA00049187"/>
    </source>
</evidence>
<dbReference type="InterPro" id="IPR006258">
    <property type="entry name" value="Lipoamide_DH"/>
</dbReference>
<evidence type="ECO:0000256" key="13">
    <source>
        <dbReference type="PIRSR" id="PIRSR000350-4"/>
    </source>
</evidence>
<feature type="domain" description="FAD/NAD(P)-binding" evidence="16">
    <location>
        <begin position="8"/>
        <end position="333"/>
    </location>
</feature>
<comment type="miscellaneous">
    <text evidence="14">The active site is a redox-active disulfide bond.</text>
</comment>
<evidence type="ECO:0000256" key="9">
    <source>
        <dbReference type="ARBA" id="ARBA00023284"/>
    </source>
</evidence>
<evidence type="ECO:0000256" key="4">
    <source>
        <dbReference type="ARBA" id="ARBA00022630"/>
    </source>
</evidence>
<gene>
    <name evidence="17" type="ORF">SAMN05444165_6454</name>
</gene>
<evidence type="ECO:0000256" key="3">
    <source>
        <dbReference type="ARBA" id="ARBA00016961"/>
    </source>
</evidence>
<dbReference type="InterPro" id="IPR012999">
    <property type="entry name" value="Pyr_OxRdtase_I_AS"/>
</dbReference>
<feature type="binding site" evidence="12">
    <location>
        <position position="278"/>
    </location>
    <ligand>
        <name>NAD(+)</name>
        <dbReference type="ChEBI" id="CHEBI:57540"/>
    </ligand>
</feature>
<dbReference type="InterPro" id="IPR004099">
    <property type="entry name" value="Pyr_nucl-diS_OxRdtase_dimer"/>
</dbReference>
<dbReference type="InterPro" id="IPR050151">
    <property type="entry name" value="Class-I_Pyr_Nuc-Dis_Oxidored"/>
</dbReference>
<evidence type="ECO:0000256" key="8">
    <source>
        <dbReference type="ARBA" id="ARBA00023157"/>
    </source>
</evidence>
<dbReference type="Gene3D" id="3.30.390.30">
    <property type="match status" value="1"/>
</dbReference>
<keyword evidence="5 12" id="KW-0274">FAD</keyword>
<accession>A0A1N6L7E3</accession>
<dbReference type="Proteomes" id="UP000185151">
    <property type="component" value="Unassembled WGS sequence"/>
</dbReference>
<dbReference type="Pfam" id="PF07992">
    <property type="entry name" value="Pyr_redox_2"/>
    <property type="match status" value="1"/>
</dbReference>
<keyword evidence="9 14" id="KW-0676">Redox-active center</keyword>
<name>A0A1N6L7E3_9BURK</name>
<dbReference type="PRINTS" id="PR00411">
    <property type="entry name" value="PNDRDTASEI"/>
</dbReference>
<evidence type="ECO:0000256" key="6">
    <source>
        <dbReference type="ARBA" id="ARBA00023002"/>
    </source>
</evidence>
<feature type="binding site" evidence="12">
    <location>
        <position position="53"/>
    </location>
    <ligand>
        <name>FAD</name>
        <dbReference type="ChEBI" id="CHEBI:57692"/>
    </ligand>
</feature>
<feature type="disulfide bond" description="Redox-active" evidence="13">
    <location>
        <begin position="44"/>
        <end position="49"/>
    </location>
</feature>
<evidence type="ECO:0000313" key="18">
    <source>
        <dbReference type="Proteomes" id="UP000185151"/>
    </source>
</evidence>
<dbReference type="GO" id="GO:0004148">
    <property type="term" value="F:dihydrolipoyl dehydrogenase (NADH) activity"/>
    <property type="evidence" value="ECO:0007669"/>
    <property type="project" value="UniProtKB-EC"/>
</dbReference>
<comment type="similarity">
    <text evidence="1 14">Belongs to the class-I pyridine nucleotide-disulfide oxidoreductase family.</text>
</comment>
<dbReference type="SUPFAM" id="SSF55424">
    <property type="entry name" value="FAD/NAD-linked reductases, dimerisation (C-terminal) domain"/>
    <property type="match status" value="1"/>
</dbReference>
<comment type="catalytic activity">
    <reaction evidence="10 14">
        <text>N(6)-[(R)-dihydrolipoyl]-L-lysyl-[protein] + NAD(+) = N(6)-[(R)-lipoyl]-L-lysyl-[protein] + NADH + H(+)</text>
        <dbReference type="Rhea" id="RHEA:15045"/>
        <dbReference type="Rhea" id="RHEA-COMP:10474"/>
        <dbReference type="Rhea" id="RHEA-COMP:10475"/>
        <dbReference type="ChEBI" id="CHEBI:15378"/>
        <dbReference type="ChEBI" id="CHEBI:57540"/>
        <dbReference type="ChEBI" id="CHEBI:57945"/>
        <dbReference type="ChEBI" id="CHEBI:83099"/>
        <dbReference type="ChEBI" id="CHEBI:83100"/>
        <dbReference type="EC" id="1.8.1.4"/>
    </reaction>
</comment>
<keyword evidence="18" id="KW-1185">Reference proteome</keyword>
<evidence type="ECO:0000256" key="2">
    <source>
        <dbReference type="ARBA" id="ARBA00012608"/>
    </source>
</evidence>
<dbReference type="InterPro" id="IPR001100">
    <property type="entry name" value="Pyr_nuc-diS_OxRdtase"/>
</dbReference>
<feature type="binding site" evidence="12">
    <location>
        <position position="318"/>
    </location>
    <ligand>
        <name>FAD</name>
        <dbReference type="ChEBI" id="CHEBI:57692"/>
    </ligand>
</feature>
<dbReference type="Pfam" id="PF02852">
    <property type="entry name" value="Pyr_redox_dim"/>
    <property type="match status" value="1"/>
</dbReference>
<evidence type="ECO:0000256" key="5">
    <source>
        <dbReference type="ARBA" id="ARBA00022827"/>
    </source>
</evidence>
<comment type="cofactor">
    <cofactor evidence="12 14">
        <name>FAD</name>
        <dbReference type="ChEBI" id="CHEBI:57692"/>
    </cofactor>
    <text evidence="12 14">Binds 1 FAD per subunit.</text>
</comment>
<dbReference type="SUPFAM" id="SSF51905">
    <property type="entry name" value="FAD/NAD(P)-binding domain"/>
    <property type="match status" value="1"/>
</dbReference>
<dbReference type="EMBL" id="FSRU01000002">
    <property type="protein sequence ID" value="SIO64683.1"/>
    <property type="molecule type" value="Genomic_DNA"/>
</dbReference>
<dbReference type="FunFam" id="3.30.390.30:FF:000001">
    <property type="entry name" value="Dihydrolipoyl dehydrogenase"/>
    <property type="match status" value="1"/>
</dbReference>
<reference evidence="17 18" key="1">
    <citation type="submission" date="2016-11" db="EMBL/GenBank/DDBJ databases">
        <authorList>
            <person name="Jaros S."/>
            <person name="Januszkiewicz K."/>
            <person name="Wedrychowicz H."/>
        </authorList>
    </citation>
    <scope>NUCLEOTIDE SEQUENCE [LARGE SCALE GENOMIC DNA]</scope>
    <source>
        <strain evidence="17 18">GAS95</strain>
    </source>
</reference>
<evidence type="ECO:0000259" key="15">
    <source>
        <dbReference type="Pfam" id="PF02852"/>
    </source>
</evidence>
<feature type="domain" description="Pyridine nucleotide-disulphide oxidoreductase dimerisation" evidence="15">
    <location>
        <begin position="352"/>
        <end position="461"/>
    </location>
</feature>
<organism evidence="17 18">
    <name type="scientific">Paraburkholderia phenazinium</name>
    <dbReference type="NCBI Taxonomy" id="60549"/>
    <lineage>
        <taxon>Bacteria</taxon>
        <taxon>Pseudomonadati</taxon>
        <taxon>Pseudomonadota</taxon>
        <taxon>Betaproteobacteria</taxon>
        <taxon>Burkholderiales</taxon>
        <taxon>Burkholderiaceae</taxon>
        <taxon>Paraburkholderia</taxon>
    </lineage>
</organism>